<sequence>MDDHDDVISSEPPTARRGGAARNWRIAGAGIAAVLFGLAVSLRGGVTVHDSADHPAATTGPAVPVVETGPPAPPPIRITPARAAADTAWYAGGGRALAAVLLADADRMAADRIDQDYNALGSDCSRLGDDVVTAQAYRPIPDQGAQNAWAVALGHLGLGADACLDGVSNSLTSQLASGAIEIDTGTTTLRSMETQLGRP</sequence>
<reference evidence="2 3" key="1">
    <citation type="submission" date="2024-09" db="EMBL/GenBank/DDBJ databases">
        <authorList>
            <person name="Lee S.D."/>
        </authorList>
    </citation>
    <scope>NUCLEOTIDE SEQUENCE [LARGE SCALE GENOMIC DNA]</scope>
    <source>
        <strain evidence="2 3">N8-3</strain>
    </source>
</reference>
<protein>
    <submittedName>
        <fullName evidence="2">Uncharacterized protein</fullName>
    </submittedName>
</protein>
<name>A0ABV6W3E8_9ACTN</name>
<dbReference type="Proteomes" id="UP001592531">
    <property type="component" value="Unassembled WGS sequence"/>
</dbReference>
<evidence type="ECO:0000313" key="3">
    <source>
        <dbReference type="Proteomes" id="UP001592531"/>
    </source>
</evidence>
<evidence type="ECO:0000313" key="2">
    <source>
        <dbReference type="EMBL" id="MFC1420500.1"/>
    </source>
</evidence>
<evidence type="ECO:0000256" key="1">
    <source>
        <dbReference type="SAM" id="MobiDB-lite"/>
    </source>
</evidence>
<proteinExistence type="predicted"/>
<feature type="region of interest" description="Disordered" evidence="1">
    <location>
        <begin position="51"/>
        <end position="72"/>
    </location>
</feature>
<gene>
    <name evidence="2" type="ORF">ACEZDE_28240</name>
</gene>
<organism evidence="2 3">
    <name type="scientific">Streptacidiphilus cavernicola</name>
    <dbReference type="NCBI Taxonomy" id="3342716"/>
    <lineage>
        <taxon>Bacteria</taxon>
        <taxon>Bacillati</taxon>
        <taxon>Actinomycetota</taxon>
        <taxon>Actinomycetes</taxon>
        <taxon>Kitasatosporales</taxon>
        <taxon>Streptomycetaceae</taxon>
        <taxon>Streptacidiphilus</taxon>
    </lineage>
</organism>
<dbReference type="EMBL" id="JBHFAB010000027">
    <property type="protein sequence ID" value="MFC1420500.1"/>
    <property type="molecule type" value="Genomic_DNA"/>
</dbReference>
<keyword evidence="3" id="KW-1185">Reference proteome</keyword>
<accession>A0ABV6W3E8</accession>
<dbReference type="RefSeq" id="WP_380541858.1">
    <property type="nucleotide sequence ID" value="NZ_JBHFAB010000027.1"/>
</dbReference>
<comment type="caution">
    <text evidence="2">The sequence shown here is derived from an EMBL/GenBank/DDBJ whole genome shotgun (WGS) entry which is preliminary data.</text>
</comment>
<feature type="compositionally biased region" description="Low complexity" evidence="1">
    <location>
        <begin position="55"/>
        <end position="69"/>
    </location>
</feature>